<gene>
    <name evidence="2" type="ORF">NCTC11063_01407</name>
</gene>
<sequence length="117" mass="12943">MSKTALIIAGVVVAGVTAYTVKKLKKRKSETTGTTTTEESKVSVEQEDFVNSEVDLNEIKNQVQQSGEEQSTAIKNRHQEANAVMKSSLETIFNDNTETTSPSTFKQMEDDLEDLLK</sequence>
<evidence type="ECO:0000313" key="2">
    <source>
        <dbReference type="EMBL" id="SUN80699.1"/>
    </source>
</evidence>
<dbReference type="Proteomes" id="UP000255236">
    <property type="component" value="Unassembled WGS sequence"/>
</dbReference>
<name>A0A380L4V7_9STRE</name>
<evidence type="ECO:0000313" key="3">
    <source>
        <dbReference type="Proteomes" id="UP000255236"/>
    </source>
</evidence>
<protein>
    <submittedName>
        <fullName evidence="2">Uncharacterized protein</fullName>
    </submittedName>
</protein>
<evidence type="ECO:0000256" key="1">
    <source>
        <dbReference type="SAM" id="MobiDB-lite"/>
    </source>
</evidence>
<feature type="compositionally biased region" description="Polar residues" evidence="1">
    <location>
        <begin position="93"/>
        <end position="106"/>
    </location>
</feature>
<accession>A0A380L4V7</accession>
<proteinExistence type="predicted"/>
<comment type="caution">
    <text evidence="2">The sequence shown here is derived from an EMBL/GenBank/DDBJ whole genome shotgun (WGS) entry which is preliminary data.</text>
</comment>
<reference evidence="2" key="1">
    <citation type="submission" date="2018-06" db="EMBL/GenBank/DDBJ databases">
        <authorList>
            <consortium name="Pathogen Informatics"/>
            <person name="Doyle S."/>
        </authorList>
    </citation>
    <scope>NUCLEOTIDE SEQUENCE [LARGE SCALE GENOMIC DNA]</scope>
    <source>
        <strain evidence="2">NCTC11063</strain>
    </source>
</reference>
<organism evidence="2 3">
    <name type="scientific">Streptococcus milleri</name>
    <dbReference type="NCBI Taxonomy" id="33040"/>
    <lineage>
        <taxon>Bacteria</taxon>
        <taxon>Bacillati</taxon>
        <taxon>Bacillota</taxon>
        <taxon>Bacilli</taxon>
        <taxon>Lactobacillales</taxon>
        <taxon>Streptococcaceae</taxon>
        <taxon>Streptococcus</taxon>
    </lineage>
</organism>
<dbReference type="RefSeq" id="WP_115263391.1">
    <property type="nucleotide sequence ID" value="NZ_UHFT01000001.1"/>
</dbReference>
<keyword evidence="3" id="KW-1185">Reference proteome</keyword>
<dbReference type="EMBL" id="UHFT01000001">
    <property type="protein sequence ID" value="SUN80699.1"/>
    <property type="molecule type" value="Genomic_DNA"/>
</dbReference>
<feature type="region of interest" description="Disordered" evidence="1">
    <location>
        <begin position="25"/>
        <end position="45"/>
    </location>
</feature>
<dbReference type="AlphaFoldDB" id="A0A380L4V7"/>
<feature type="region of interest" description="Disordered" evidence="1">
    <location>
        <begin position="93"/>
        <end position="117"/>
    </location>
</feature>